<keyword evidence="3" id="KW-0472">Membrane</keyword>
<organism evidence="5 6">
    <name type="scientific">Exocentrus adspersus</name>
    <dbReference type="NCBI Taxonomy" id="1586481"/>
    <lineage>
        <taxon>Eukaryota</taxon>
        <taxon>Metazoa</taxon>
        <taxon>Ecdysozoa</taxon>
        <taxon>Arthropoda</taxon>
        <taxon>Hexapoda</taxon>
        <taxon>Insecta</taxon>
        <taxon>Pterygota</taxon>
        <taxon>Neoptera</taxon>
        <taxon>Endopterygota</taxon>
        <taxon>Coleoptera</taxon>
        <taxon>Polyphaga</taxon>
        <taxon>Cucujiformia</taxon>
        <taxon>Chrysomeloidea</taxon>
        <taxon>Cerambycidae</taxon>
        <taxon>Lamiinae</taxon>
        <taxon>Acanthocinini</taxon>
        <taxon>Exocentrus</taxon>
    </lineage>
</organism>
<accession>A0AAV8VDB5</accession>
<feature type="domain" description="Activin types I and II receptor" evidence="4">
    <location>
        <begin position="6"/>
        <end position="45"/>
    </location>
</feature>
<dbReference type="GO" id="GO:0016020">
    <property type="term" value="C:membrane"/>
    <property type="evidence" value="ECO:0007669"/>
    <property type="project" value="UniProtKB-SubCell"/>
</dbReference>
<dbReference type="EMBL" id="JANEYG010000152">
    <property type="protein sequence ID" value="KAJ8911990.1"/>
    <property type="molecule type" value="Genomic_DNA"/>
</dbReference>
<gene>
    <name evidence="5" type="ORF">NQ315_003272</name>
</gene>
<dbReference type="GO" id="GO:0004675">
    <property type="term" value="F:transmembrane receptor protein serine/threonine kinase activity"/>
    <property type="evidence" value="ECO:0007669"/>
    <property type="project" value="InterPro"/>
</dbReference>
<protein>
    <recommendedName>
        <fullName evidence="4">Activin types I and II receptor domain-containing protein</fullName>
    </recommendedName>
</protein>
<proteinExistence type="predicted"/>
<evidence type="ECO:0000313" key="5">
    <source>
        <dbReference type="EMBL" id="KAJ8911990.1"/>
    </source>
</evidence>
<sequence>MYTIQCLDRNLQLPHNNPMFCHSRNSLNSSFVMECCKDEDFCNVNLVPQLMPKPQEVGEGLVPNQWWWI</sequence>
<name>A0AAV8VDB5_9CUCU</name>
<keyword evidence="6" id="KW-1185">Reference proteome</keyword>
<dbReference type="InterPro" id="IPR000472">
    <property type="entry name" value="Activin_recp"/>
</dbReference>
<keyword evidence="2" id="KW-0732">Signal</keyword>
<dbReference type="Gene3D" id="2.10.60.10">
    <property type="entry name" value="CD59"/>
    <property type="match status" value="1"/>
</dbReference>
<dbReference type="Proteomes" id="UP001159042">
    <property type="component" value="Unassembled WGS sequence"/>
</dbReference>
<evidence type="ECO:0000256" key="3">
    <source>
        <dbReference type="ARBA" id="ARBA00023136"/>
    </source>
</evidence>
<reference evidence="5 6" key="1">
    <citation type="journal article" date="2023" name="Insect Mol. Biol.">
        <title>Genome sequencing provides insights into the evolution of gene families encoding plant cell wall-degrading enzymes in longhorned beetles.</title>
        <authorList>
            <person name="Shin N.R."/>
            <person name="Okamura Y."/>
            <person name="Kirsch R."/>
            <person name="Pauchet Y."/>
        </authorList>
    </citation>
    <scope>NUCLEOTIDE SEQUENCE [LARGE SCALE GENOMIC DNA]</scope>
    <source>
        <strain evidence="5">EAD_L_NR</strain>
    </source>
</reference>
<evidence type="ECO:0000256" key="2">
    <source>
        <dbReference type="ARBA" id="ARBA00022729"/>
    </source>
</evidence>
<comment type="subcellular location">
    <subcellularLocation>
        <location evidence="1">Membrane</location>
    </subcellularLocation>
</comment>
<dbReference type="AlphaFoldDB" id="A0AAV8VDB5"/>
<dbReference type="InterPro" id="IPR045860">
    <property type="entry name" value="Snake_toxin-like_sf"/>
</dbReference>
<evidence type="ECO:0000313" key="6">
    <source>
        <dbReference type="Proteomes" id="UP001159042"/>
    </source>
</evidence>
<evidence type="ECO:0000256" key="1">
    <source>
        <dbReference type="ARBA" id="ARBA00004370"/>
    </source>
</evidence>
<comment type="caution">
    <text evidence="5">The sequence shown here is derived from an EMBL/GenBank/DDBJ whole genome shotgun (WGS) entry which is preliminary data.</text>
</comment>
<dbReference type="Pfam" id="PF01064">
    <property type="entry name" value="Activin_recp"/>
    <property type="match status" value="1"/>
</dbReference>
<evidence type="ECO:0000259" key="4">
    <source>
        <dbReference type="Pfam" id="PF01064"/>
    </source>
</evidence>